<evidence type="ECO:0000313" key="1">
    <source>
        <dbReference type="EMBL" id="AID50563.1"/>
    </source>
</evidence>
<dbReference type="GeneID" id="22277071"/>
<name>A0A068EMG1_9CAUD</name>
<protein>
    <submittedName>
        <fullName evidence="1">Uncharacterized protein</fullName>
    </submittedName>
</protein>
<accession>A0A068EMG1</accession>
<reference evidence="1" key="1">
    <citation type="journal article" date="2014" name="Virology">
        <title>The odd one out: Bacillus ACT bacteriophage CP-51 exhibits unusual properties compared to related Spounavirinae W.Ph. and Bastille.</title>
        <authorList>
            <person name="Klumpp J."/>
            <person name="Schmuki M."/>
            <person name="Sozhamannan S."/>
            <person name="Beyer W."/>
            <person name="Fouts D.E."/>
            <person name="Bernbach V."/>
            <person name="Calendar R."/>
            <person name="Loessner M.J."/>
        </authorList>
    </citation>
    <scope>NUCLEOTIDE SEQUENCE [LARGE SCALE GENOMIC DNA]</scope>
</reference>
<organism evidence="1 2">
    <name type="scientific">Bacillus phage CP-51</name>
    <dbReference type="NCBI Taxonomy" id="1391188"/>
    <lineage>
        <taxon>Viruses</taxon>
        <taxon>Duplodnaviria</taxon>
        <taxon>Heunggongvirae</taxon>
        <taxon>Uroviricota</taxon>
        <taxon>Caudoviricetes</taxon>
        <taxon>Herelleviridae</taxon>
        <taxon>Spounavirinae</taxon>
        <taxon>Siminovitchvirus</taxon>
        <taxon>Siminovitchvirus CP51</taxon>
    </lineage>
</organism>
<evidence type="ECO:0000313" key="2">
    <source>
        <dbReference type="Proteomes" id="UP000027382"/>
    </source>
</evidence>
<dbReference type="EMBL" id="KF554508">
    <property type="protein sequence ID" value="AID50563.1"/>
    <property type="molecule type" value="Genomic_DNA"/>
</dbReference>
<proteinExistence type="predicted"/>
<dbReference type="KEGG" id="vg:22277071"/>
<keyword evidence="2" id="KW-1185">Reference proteome</keyword>
<dbReference type="Proteomes" id="UP000027382">
    <property type="component" value="Segment"/>
</dbReference>
<dbReference type="RefSeq" id="YP_009099172.1">
    <property type="nucleotide sequence ID" value="NC_025423.1"/>
</dbReference>
<sequence>MVLCTNCISPYTSVPMMSYNQPKEIEDGLCHTCKKLEEELEIVW</sequence>